<dbReference type="Gene3D" id="3.90.550.10">
    <property type="entry name" value="Spore Coat Polysaccharide Biosynthesis Protein SpsA, Chain A"/>
    <property type="match status" value="1"/>
</dbReference>
<accession>A0A6J7WJW4</accession>
<protein>
    <submittedName>
        <fullName evidence="3">Glycosyltransferase 34</fullName>
    </submittedName>
</protein>
<dbReference type="Pfam" id="PF05637">
    <property type="entry name" value="Glyco_transf_34"/>
    <property type="match status" value="1"/>
</dbReference>
<sequence>MFAVVSMSTHSIADLADPTDKYKKEYCDTNGYEFFSIKDEDFKVFTKPYSSFMDWNKAFYVNDLLKARPDIEWVLISEADATITNMKIQMEDKIDNDYHVIIPVDRLTLNGGNWLLRNSEQGRAYIQHMVDVVEDYREDQSPEGKLIDKWGLQQVMIDTIDQNKDIVKIVEQRYMNSYEPEIYDYCDASRDCFGNDAAWQKGDWIIHWPGIRHNLRLERVARLEDMVTR</sequence>
<evidence type="ECO:0000256" key="2">
    <source>
        <dbReference type="ARBA" id="ARBA00022679"/>
    </source>
</evidence>
<organism evidence="3">
    <name type="scientific">uncultured Caudovirales phage</name>
    <dbReference type="NCBI Taxonomy" id="2100421"/>
    <lineage>
        <taxon>Viruses</taxon>
        <taxon>Duplodnaviria</taxon>
        <taxon>Heunggongvirae</taxon>
        <taxon>Uroviricota</taxon>
        <taxon>Caudoviricetes</taxon>
        <taxon>Peduoviridae</taxon>
        <taxon>Maltschvirus</taxon>
        <taxon>Maltschvirus maltsch</taxon>
    </lineage>
</organism>
<evidence type="ECO:0000313" key="3">
    <source>
        <dbReference type="EMBL" id="CAB5214567.1"/>
    </source>
</evidence>
<keyword evidence="2 3" id="KW-0808">Transferase</keyword>
<proteinExistence type="predicted"/>
<gene>
    <name evidence="3" type="ORF">UFOVP190_168</name>
</gene>
<dbReference type="EMBL" id="LR798243">
    <property type="protein sequence ID" value="CAB5214567.1"/>
    <property type="molecule type" value="Genomic_DNA"/>
</dbReference>
<dbReference type="PANTHER" id="PTHR31306:SF4">
    <property type="entry name" value="ALPHA-1,2-GALACTOSYLTRANSFERASE"/>
    <property type="match status" value="1"/>
</dbReference>
<dbReference type="GO" id="GO:0006487">
    <property type="term" value="P:protein N-linked glycosylation"/>
    <property type="evidence" value="ECO:0007669"/>
    <property type="project" value="TreeGrafter"/>
</dbReference>
<dbReference type="GO" id="GO:0016757">
    <property type="term" value="F:glycosyltransferase activity"/>
    <property type="evidence" value="ECO:0007669"/>
    <property type="project" value="UniProtKB-KW"/>
</dbReference>
<dbReference type="InterPro" id="IPR029044">
    <property type="entry name" value="Nucleotide-diphossugar_trans"/>
</dbReference>
<dbReference type="PANTHER" id="PTHR31306">
    <property type="entry name" value="ALPHA-1,6-MANNOSYLTRANSFERASE MNN11-RELATED"/>
    <property type="match status" value="1"/>
</dbReference>
<dbReference type="InterPro" id="IPR008630">
    <property type="entry name" value="Glyco_trans_34"/>
</dbReference>
<reference evidence="3" key="1">
    <citation type="submission" date="2020-05" db="EMBL/GenBank/DDBJ databases">
        <authorList>
            <person name="Chiriac C."/>
            <person name="Salcher M."/>
            <person name="Ghai R."/>
            <person name="Kavagutti S V."/>
        </authorList>
    </citation>
    <scope>NUCLEOTIDE SEQUENCE</scope>
</reference>
<keyword evidence="1" id="KW-0328">Glycosyltransferase</keyword>
<evidence type="ECO:0000256" key="1">
    <source>
        <dbReference type="ARBA" id="ARBA00022676"/>
    </source>
</evidence>
<dbReference type="GO" id="GO:0016020">
    <property type="term" value="C:membrane"/>
    <property type="evidence" value="ECO:0007669"/>
    <property type="project" value="InterPro"/>
</dbReference>
<name>A0A6J7WJW4_9CAUD</name>